<dbReference type="EMBL" id="DAKRPA010000056">
    <property type="protein sequence ID" value="DBA00911.1"/>
    <property type="molecule type" value="Genomic_DNA"/>
</dbReference>
<protein>
    <recommendedName>
        <fullName evidence="5 6">Tyrosinase copper-binding domain-containing protein</fullName>
    </recommendedName>
</protein>
<comment type="caution">
    <text evidence="7">The sequence shown here is derived from an EMBL/GenBank/DDBJ whole genome shotgun (WGS) entry which is preliminary data.</text>
</comment>
<name>A0AAV2Z0Q5_9STRA</name>
<proteinExistence type="predicted"/>
<sequence>MVALKHLTGWLLLLSASIFANQCSVKADPARVRKSWNMYSQEEKDRYLSAVAKAMDLGHQYKFMLMHNEMRNNMHAHGNCGFLVWHRRYLLAYENMLRSLDPAFQEVTLPVWDYFRDTNINISPNAGCNSAQSCSQLLTDFGGGASEDPSVVLPPQLQMQNSGNLDGTTQGTCVSNGLAGHGCSNTEGLASGQCEQCLIRGNWNAAQLNIGTDFLRLFAKQNADYYKLAGTLEGSFHSNVHRDLHGMMYTIGSPFDPVFFAHHATVDMAYYLMNRCVYDPTGAAVPTGPDSTRFEMFSQCTSNSEPSLQFTAEMPMHMAFQDVQAHEHPATAGFFQSLPPEYNHYVNAEGIPDVSYRYELDPYMKGFLAANQVACPDYLYGGEGAPQRKRHRKHYDRPVHSREANDSSAEAWTNAALDVAQTLADCGNEVMELHPDMTYSERVDQQGILKCEVLYRANGGHFEDYTDEFRNAFNLPSDAKPYCLDIQNRLRSGELELVVSSECRVHYGEATGEDLTGDLTLAEDCNAHKKHEHGHHERHKSAHESVHVHVRIHHE</sequence>
<keyword evidence="2" id="KW-0186">Copper</keyword>
<dbReference type="Gene3D" id="1.10.1280.10">
    <property type="entry name" value="Di-copper center containing domain from catechol oxidase"/>
    <property type="match status" value="1"/>
</dbReference>
<evidence type="ECO:0000259" key="6">
    <source>
        <dbReference type="PROSITE" id="PS00498"/>
    </source>
</evidence>
<dbReference type="GO" id="GO:0016491">
    <property type="term" value="F:oxidoreductase activity"/>
    <property type="evidence" value="ECO:0007669"/>
    <property type="project" value="InterPro"/>
</dbReference>
<reference evidence="7" key="2">
    <citation type="journal article" date="2023" name="Microbiol Resour">
        <title>Decontamination and Annotation of the Draft Genome Sequence of the Oomycete Lagenidium giganteum ARSEF 373.</title>
        <authorList>
            <person name="Morgan W.R."/>
            <person name="Tartar A."/>
        </authorList>
    </citation>
    <scope>NUCLEOTIDE SEQUENCE</scope>
    <source>
        <strain evidence="7">ARSEF 373</strain>
    </source>
</reference>
<keyword evidence="4" id="KW-0732">Signal</keyword>
<dbReference type="PROSITE" id="PS00497">
    <property type="entry name" value="TYROSINASE_1"/>
    <property type="match status" value="1"/>
</dbReference>
<evidence type="ECO:0000256" key="2">
    <source>
        <dbReference type="ARBA" id="ARBA00023008"/>
    </source>
</evidence>
<evidence type="ECO:0000256" key="4">
    <source>
        <dbReference type="SAM" id="SignalP"/>
    </source>
</evidence>
<evidence type="ECO:0000313" key="7">
    <source>
        <dbReference type="EMBL" id="DBA00911.1"/>
    </source>
</evidence>
<gene>
    <name evidence="7" type="ORF">N0F65_006111</name>
</gene>
<organism evidence="7 8">
    <name type="scientific">Lagenidium giganteum</name>
    <dbReference type="NCBI Taxonomy" id="4803"/>
    <lineage>
        <taxon>Eukaryota</taxon>
        <taxon>Sar</taxon>
        <taxon>Stramenopiles</taxon>
        <taxon>Oomycota</taxon>
        <taxon>Peronosporomycetes</taxon>
        <taxon>Pythiales</taxon>
        <taxon>Pythiaceae</taxon>
    </lineage>
</organism>
<feature type="domain" description="Tyrosinase copper-binding" evidence="6">
    <location>
        <begin position="256"/>
        <end position="267"/>
    </location>
</feature>
<feature type="region of interest" description="Disordered" evidence="3">
    <location>
        <begin position="385"/>
        <end position="408"/>
    </location>
</feature>
<dbReference type="PRINTS" id="PR00092">
    <property type="entry name" value="TYROSINASE"/>
</dbReference>
<feature type="chain" id="PRO_5044022221" description="Tyrosinase copper-binding domain-containing protein" evidence="4">
    <location>
        <begin position="21"/>
        <end position="555"/>
    </location>
</feature>
<reference evidence="7" key="1">
    <citation type="submission" date="2022-11" db="EMBL/GenBank/DDBJ databases">
        <authorList>
            <person name="Morgan W.R."/>
            <person name="Tartar A."/>
        </authorList>
    </citation>
    <scope>NUCLEOTIDE SEQUENCE</scope>
    <source>
        <strain evidence="7">ARSEF 373</strain>
    </source>
</reference>
<keyword evidence="8" id="KW-1185">Reference proteome</keyword>
<feature type="compositionally biased region" description="Basic and acidic residues" evidence="3">
    <location>
        <begin position="396"/>
        <end position="405"/>
    </location>
</feature>
<dbReference type="InterPro" id="IPR008922">
    <property type="entry name" value="Di-copper_centre_dom_sf"/>
</dbReference>
<keyword evidence="1" id="KW-0479">Metal-binding</keyword>
<dbReference type="PROSITE" id="PS00498">
    <property type="entry name" value="TYROSINASE_2"/>
    <property type="match status" value="1"/>
</dbReference>
<dbReference type="Pfam" id="PF00264">
    <property type="entry name" value="Tyrosinase"/>
    <property type="match status" value="1"/>
</dbReference>
<evidence type="ECO:0000259" key="5">
    <source>
        <dbReference type="PROSITE" id="PS00497"/>
    </source>
</evidence>
<dbReference type="Proteomes" id="UP001146120">
    <property type="component" value="Unassembled WGS sequence"/>
</dbReference>
<evidence type="ECO:0000313" key="8">
    <source>
        <dbReference type="Proteomes" id="UP001146120"/>
    </source>
</evidence>
<dbReference type="SUPFAM" id="SSF48056">
    <property type="entry name" value="Di-copper centre-containing domain"/>
    <property type="match status" value="1"/>
</dbReference>
<evidence type="ECO:0000256" key="3">
    <source>
        <dbReference type="SAM" id="MobiDB-lite"/>
    </source>
</evidence>
<dbReference type="InterPro" id="IPR050316">
    <property type="entry name" value="Tyrosinase/Hemocyanin"/>
</dbReference>
<dbReference type="GO" id="GO:0046872">
    <property type="term" value="F:metal ion binding"/>
    <property type="evidence" value="ECO:0007669"/>
    <property type="project" value="UniProtKB-KW"/>
</dbReference>
<feature type="signal peptide" evidence="4">
    <location>
        <begin position="1"/>
        <end position="20"/>
    </location>
</feature>
<dbReference type="AlphaFoldDB" id="A0AAV2Z0Q5"/>
<feature type="domain" description="Tyrosinase copper-binding" evidence="5">
    <location>
        <begin position="77"/>
        <end position="94"/>
    </location>
</feature>
<evidence type="ECO:0000256" key="1">
    <source>
        <dbReference type="ARBA" id="ARBA00022723"/>
    </source>
</evidence>
<accession>A0AAV2Z0Q5</accession>
<dbReference type="InterPro" id="IPR002227">
    <property type="entry name" value="Tyrosinase_Cu-bd"/>
</dbReference>
<dbReference type="PANTHER" id="PTHR11474">
    <property type="entry name" value="TYROSINASE FAMILY MEMBER"/>
    <property type="match status" value="1"/>
</dbReference>
<dbReference type="PANTHER" id="PTHR11474:SF126">
    <property type="entry name" value="TYROSINASE-LIKE PROTEIN TYR-1-RELATED"/>
    <property type="match status" value="1"/>
</dbReference>